<evidence type="ECO:0000313" key="3">
    <source>
        <dbReference type="EMBL" id="KEH34531.1"/>
    </source>
</evidence>
<dbReference type="GO" id="GO:0046872">
    <property type="term" value="F:metal ion binding"/>
    <property type="evidence" value="ECO:0007669"/>
    <property type="project" value="InterPro"/>
</dbReference>
<dbReference type="Gramene" id="rna16233">
    <property type="protein sequence ID" value="RHN67967.1"/>
    <property type="gene ID" value="gene16233"/>
</dbReference>
<keyword evidence="6" id="KW-1185">Reference proteome</keyword>
<dbReference type="AlphaFoldDB" id="A0A072UYL2"/>
<feature type="domain" description="Late nodulin" evidence="2">
    <location>
        <begin position="1"/>
        <end position="56"/>
    </location>
</feature>
<dbReference type="Pfam" id="PF07127">
    <property type="entry name" value="Nodulin_late"/>
    <property type="match status" value="1"/>
</dbReference>
<accession>A0A072UYL2</accession>
<feature type="transmembrane region" description="Helical" evidence="1">
    <location>
        <begin position="7"/>
        <end position="28"/>
    </location>
</feature>
<reference evidence="4" key="4">
    <citation type="journal article" date="2018" name="Nat. Plants">
        <title>Whole-genome landscape of Medicago truncatula symbiotic genes.</title>
        <authorList>
            <person name="Pecrix Y."/>
            <person name="Gamas P."/>
            <person name="Carrere S."/>
        </authorList>
    </citation>
    <scope>NUCLEOTIDE SEQUENCE</scope>
    <source>
        <tissue evidence="4">Leaves</tissue>
    </source>
</reference>
<dbReference type="EnsemblPlants" id="KEH34531">
    <property type="protein sequence ID" value="KEH34531"/>
    <property type="gene ID" value="MTR_3g062865"/>
</dbReference>
<dbReference type="EMBL" id="PSQE01000003">
    <property type="protein sequence ID" value="RHN67967.1"/>
    <property type="molecule type" value="Genomic_DNA"/>
</dbReference>
<keyword evidence="1" id="KW-1133">Transmembrane helix</keyword>
<proteinExistence type="predicted"/>
<evidence type="ECO:0000313" key="4">
    <source>
        <dbReference type="EMBL" id="RHN67967.1"/>
    </source>
</evidence>
<evidence type="ECO:0000256" key="1">
    <source>
        <dbReference type="SAM" id="Phobius"/>
    </source>
</evidence>
<keyword evidence="1" id="KW-0472">Membrane</keyword>
<dbReference type="Proteomes" id="UP000002051">
    <property type="component" value="Chromosome 3"/>
</dbReference>
<sequence>MAEIIKYVYGMIIFIFLFLVSTNVHAGIRCVFPSDCPRTMRCLSEFHLTCKKKQCKCVKMFDPINFVTA</sequence>
<reference evidence="3 6" key="2">
    <citation type="journal article" date="2014" name="BMC Genomics">
        <title>An improved genome release (version Mt4.0) for the model legume Medicago truncatula.</title>
        <authorList>
            <person name="Tang H."/>
            <person name="Krishnakumar V."/>
            <person name="Bidwell S."/>
            <person name="Rosen B."/>
            <person name="Chan A."/>
            <person name="Zhou S."/>
            <person name="Gentzbittel L."/>
            <person name="Childs K.L."/>
            <person name="Yandell M."/>
            <person name="Gundlach H."/>
            <person name="Mayer K.F."/>
            <person name="Schwartz D.C."/>
            <person name="Town C.D."/>
        </authorList>
    </citation>
    <scope>GENOME REANNOTATION</scope>
    <source>
        <strain evidence="3">A17</strain>
        <strain evidence="5 6">cv. Jemalong A17</strain>
    </source>
</reference>
<reference evidence="5" key="3">
    <citation type="submission" date="2015-04" db="UniProtKB">
        <authorList>
            <consortium name="EnsemblPlants"/>
        </authorList>
    </citation>
    <scope>IDENTIFICATION</scope>
    <source>
        <strain evidence="5">cv. Jemalong A17</strain>
    </source>
</reference>
<evidence type="ECO:0000313" key="5">
    <source>
        <dbReference type="EnsemblPlants" id="KEH34531"/>
    </source>
</evidence>
<evidence type="ECO:0000259" key="2">
    <source>
        <dbReference type="Pfam" id="PF07127"/>
    </source>
</evidence>
<reference evidence="3 6" key="1">
    <citation type="journal article" date="2011" name="Nature">
        <title>The Medicago genome provides insight into the evolution of rhizobial symbioses.</title>
        <authorList>
            <person name="Young N.D."/>
            <person name="Debelle F."/>
            <person name="Oldroyd G.E."/>
            <person name="Geurts R."/>
            <person name="Cannon S.B."/>
            <person name="Udvardi M.K."/>
            <person name="Benedito V.A."/>
            <person name="Mayer K.F."/>
            <person name="Gouzy J."/>
            <person name="Schoof H."/>
            <person name="Van de Peer Y."/>
            <person name="Proost S."/>
            <person name="Cook D.R."/>
            <person name="Meyers B.C."/>
            <person name="Spannagl M."/>
            <person name="Cheung F."/>
            <person name="De Mita S."/>
            <person name="Krishnakumar V."/>
            <person name="Gundlach H."/>
            <person name="Zhou S."/>
            <person name="Mudge J."/>
            <person name="Bharti A.K."/>
            <person name="Murray J.D."/>
            <person name="Naoumkina M.A."/>
            <person name="Rosen B."/>
            <person name="Silverstein K.A."/>
            <person name="Tang H."/>
            <person name="Rombauts S."/>
            <person name="Zhao P.X."/>
            <person name="Zhou P."/>
            <person name="Barbe V."/>
            <person name="Bardou P."/>
            <person name="Bechner M."/>
            <person name="Bellec A."/>
            <person name="Berger A."/>
            <person name="Berges H."/>
            <person name="Bidwell S."/>
            <person name="Bisseling T."/>
            <person name="Choisne N."/>
            <person name="Couloux A."/>
            <person name="Denny R."/>
            <person name="Deshpande S."/>
            <person name="Dai X."/>
            <person name="Doyle J.J."/>
            <person name="Dudez A.M."/>
            <person name="Farmer A.D."/>
            <person name="Fouteau S."/>
            <person name="Franken C."/>
            <person name="Gibelin C."/>
            <person name="Gish J."/>
            <person name="Goldstein S."/>
            <person name="Gonzalez A.J."/>
            <person name="Green P.J."/>
            <person name="Hallab A."/>
            <person name="Hartog M."/>
            <person name="Hua A."/>
            <person name="Humphray S.J."/>
            <person name="Jeong D.H."/>
            <person name="Jing Y."/>
            <person name="Jocker A."/>
            <person name="Kenton S.M."/>
            <person name="Kim D.J."/>
            <person name="Klee K."/>
            <person name="Lai H."/>
            <person name="Lang C."/>
            <person name="Lin S."/>
            <person name="Macmil S.L."/>
            <person name="Magdelenat G."/>
            <person name="Matthews L."/>
            <person name="McCorrison J."/>
            <person name="Monaghan E.L."/>
            <person name="Mun J.H."/>
            <person name="Najar F.Z."/>
            <person name="Nicholson C."/>
            <person name="Noirot C."/>
            <person name="O'Bleness M."/>
            <person name="Paule C.R."/>
            <person name="Poulain J."/>
            <person name="Prion F."/>
            <person name="Qin B."/>
            <person name="Qu C."/>
            <person name="Retzel E.F."/>
            <person name="Riddle C."/>
            <person name="Sallet E."/>
            <person name="Samain S."/>
            <person name="Samson N."/>
            <person name="Sanders I."/>
            <person name="Saurat O."/>
            <person name="Scarpelli C."/>
            <person name="Schiex T."/>
            <person name="Segurens B."/>
            <person name="Severin A.J."/>
            <person name="Sherrier D.J."/>
            <person name="Shi R."/>
            <person name="Sims S."/>
            <person name="Singer S.R."/>
            <person name="Sinharoy S."/>
            <person name="Sterck L."/>
            <person name="Viollet A."/>
            <person name="Wang B.B."/>
            <person name="Wang K."/>
            <person name="Wang M."/>
            <person name="Wang X."/>
            <person name="Warfsmann J."/>
            <person name="Weissenbach J."/>
            <person name="White D.D."/>
            <person name="White J.D."/>
            <person name="Wiley G.B."/>
            <person name="Wincker P."/>
            <person name="Xing Y."/>
            <person name="Yang L."/>
            <person name="Yao Z."/>
            <person name="Ying F."/>
            <person name="Zhai J."/>
            <person name="Zhou L."/>
            <person name="Zuber A."/>
            <person name="Denarie J."/>
            <person name="Dixon R.A."/>
            <person name="May G.D."/>
            <person name="Schwartz D.C."/>
            <person name="Rogers J."/>
            <person name="Quetier F."/>
            <person name="Town C.D."/>
            <person name="Roe B.A."/>
        </authorList>
    </citation>
    <scope>NUCLEOTIDE SEQUENCE [LARGE SCALE GENOMIC DNA]</scope>
    <source>
        <strain evidence="3">A17</strain>
        <strain evidence="5 6">cv. Jemalong A17</strain>
    </source>
</reference>
<organism evidence="3 6">
    <name type="scientific">Medicago truncatula</name>
    <name type="common">Barrel medic</name>
    <name type="synonym">Medicago tribuloides</name>
    <dbReference type="NCBI Taxonomy" id="3880"/>
    <lineage>
        <taxon>Eukaryota</taxon>
        <taxon>Viridiplantae</taxon>
        <taxon>Streptophyta</taxon>
        <taxon>Embryophyta</taxon>
        <taxon>Tracheophyta</taxon>
        <taxon>Spermatophyta</taxon>
        <taxon>Magnoliopsida</taxon>
        <taxon>eudicotyledons</taxon>
        <taxon>Gunneridae</taxon>
        <taxon>Pentapetalae</taxon>
        <taxon>rosids</taxon>
        <taxon>fabids</taxon>
        <taxon>Fabales</taxon>
        <taxon>Fabaceae</taxon>
        <taxon>Papilionoideae</taxon>
        <taxon>50 kb inversion clade</taxon>
        <taxon>NPAAA clade</taxon>
        <taxon>Hologalegina</taxon>
        <taxon>IRL clade</taxon>
        <taxon>Trifolieae</taxon>
        <taxon>Medicago</taxon>
    </lineage>
</organism>
<dbReference type="HOGENOM" id="CLU_181053_0_2_1"/>
<dbReference type="InterPro" id="IPR009810">
    <property type="entry name" value="Nodulin_late_dom"/>
</dbReference>
<protein>
    <submittedName>
        <fullName evidence="3">Nodule Cysteine-Rich (NCR) secreted peptide</fullName>
    </submittedName>
    <submittedName>
        <fullName evidence="4">Putative Late nodulin</fullName>
    </submittedName>
</protein>
<gene>
    <name evidence="3" type="ordered locus">MTR_3g062865</name>
    <name evidence="4" type="ORF">MtrunA17_Chr3g0108561</name>
</gene>
<evidence type="ECO:0000313" key="6">
    <source>
        <dbReference type="Proteomes" id="UP000002051"/>
    </source>
</evidence>
<name>A0A072UYL2_MEDTR</name>
<keyword evidence="1" id="KW-0812">Transmembrane</keyword>
<dbReference type="Proteomes" id="UP000265566">
    <property type="component" value="Chromosome 3"/>
</dbReference>
<dbReference type="EMBL" id="CM001219">
    <property type="protein sequence ID" value="KEH34531.1"/>
    <property type="molecule type" value="Genomic_DNA"/>
</dbReference>